<accession>S4NRE2</accession>
<dbReference type="EMBL" id="GAIX01012896">
    <property type="protein sequence ID" value="JAA79664.1"/>
    <property type="molecule type" value="Transcribed_RNA"/>
</dbReference>
<name>S4NRE2_9NEOP</name>
<sequence>MIVLSHIHSKFLFLCYGTFWKFETVFSFFYIFVIFIDLSHSHVKYFKTEIFWFNLVLLVVSDAFRTQCPIFIATLL</sequence>
<keyword evidence="1" id="KW-1133">Transmembrane helix</keyword>
<dbReference type="AlphaFoldDB" id="S4NRE2"/>
<reference evidence="2" key="1">
    <citation type="journal article" date="2013" name="BMC Genomics">
        <title>Unscrambling butterfly oogenesis.</title>
        <authorList>
            <person name="Carter J.M."/>
            <person name="Baker S.C."/>
            <person name="Pink R."/>
            <person name="Carter D.R."/>
            <person name="Collins A."/>
            <person name="Tomlin J."/>
            <person name="Gibbs M."/>
            <person name="Breuker C.J."/>
        </authorList>
    </citation>
    <scope>NUCLEOTIDE SEQUENCE</scope>
    <source>
        <tissue evidence="2">Ovary</tissue>
    </source>
</reference>
<feature type="transmembrane region" description="Helical" evidence="1">
    <location>
        <begin position="50"/>
        <end position="72"/>
    </location>
</feature>
<evidence type="ECO:0000313" key="2">
    <source>
        <dbReference type="EMBL" id="JAA79664.1"/>
    </source>
</evidence>
<protein>
    <submittedName>
        <fullName evidence="2">Uncharacterized protein</fullName>
    </submittedName>
</protein>
<organism evidence="2">
    <name type="scientific">Pararge aegeria</name>
    <name type="common">speckled wood butterfly</name>
    <dbReference type="NCBI Taxonomy" id="116150"/>
    <lineage>
        <taxon>Eukaryota</taxon>
        <taxon>Metazoa</taxon>
        <taxon>Ecdysozoa</taxon>
        <taxon>Arthropoda</taxon>
        <taxon>Hexapoda</taxon>
        <taxon>Insecta</taxon>
        <taxon>Pterygota</taxon>
        <taxon>Neoptera</taxon>
        <taxon>Endopterygota</taxon>
        <taxon>Lepidoptera</taxon>
        <taxon>Glossata</taxon>
        <taxon>Ditrysia</taxon>
        <taxon>Papilionoidea</taxon>
        <taxon>Nymphalidae</taxon>
        <taxon>Satyrinae</taxon>
        <taxon>Satyrini</taxon>
        <taxon>Parargina</taxon>
        <taxon>Pararge</taxon>
    </lineage>
</organism>
<proteinExistence type="predicted"/>
<reference evidence="2" key="2">
    <citation type="submission" date="2013-05" db="EMBL/GenBank/DDBJ databases">
        <authorList>
            <person name="Carter J.-M."/>
            <person name="Baker S.C."/>
            <person name="Pink R."/>
            <person name="Carter D.R.F."/>
            <person name="Collins A."/>
            <person name="Tomlin J."/>
            <person name="Gibbs M."/>
            <person name="Breuker C.J."/>
        </authorList>
    </citation>
    <scope>NUCLEOTIDE SEQUENCE</scope>
    <source>
        <tissue evidence="2">Ovary</tissue>
    </source>
</reference>
<feature type="transmembrane region" description="Helical" evidence="1">
    <location>
        <begin position="20"/>
        <end position="38"/>
    </location>
</feature>
<keyword evidence="1" id="KW-0812">Transmembrane</keyword>
<keyword evidence="1" id="KW-0472">Membrane</keyword>
<evidence type="ECO:0000256" key="1">
    <source>
        <dbReference type="SAM" id="Phobius"/>
    </source>
</evidence>